<reference evidence="3" key="2">
    <citation type="submission" date="2020-10" db="UniProtKB">
        <authorList>
            <consortium name="WormBaseParasite"/>
        </authorList>
    </citation>
    <scope>IDENTIFICATION</scope>
</reference>
<dbReference type="WBParaSite" id="Pan_g16262.t1">
    <property type="protein sequence ID" value="Pan_g16262.t1"/>
    <property type="gene ID" value="Pan_g16262"/>
</dbReference>
<dbReference type="Proteomes" id="UP000492821">
    <property type="component" value="Unassembled WGS sequence"/>
</dbReference>
<keyword evidence="2" id="KW-1185">Reference proteome</keyword>
<dbReference type="InterPro" id="IPR038479">
    <property type="entry name" value="Transthyretin-like_sf"/>
</dbReference>
<evidence type="ECO:0000256" key="1">
    <source>
        <dbReference type="SAM" id="SignalP"/>
    </source>
</evidence>
<name>A0A7E4ZTG6_PANRE</name>
<evidence type="ECO:0000313" key="3">
    <source>
        <dbReference type="WBParaSite" id="Pan_g16262.t1"/>
    </source>
</evidence>
<evidence type="ECO:0000313" key="2">
    <source>
        <dbReference type="Proteomes" id="UP000492821"/>
    </source>
</evidence>
<feature type="chain" id="PRO_5028902149" evidence="1">
    <location>
        <begin position="21"/>
        <end position="152"/>
    </location>
</feature>
<protein>
    <submittedName>
        <fullName evidence="3">Uncharacterized protein</fullName>
    </submittedName>
</protein>
<proteinExistence type="predicted"/>
<accession>A0A7E4ZTG6</accession>
<organism evidence="2 3">
    <name type="scientific">Panagrellus redivivus</name>
    <name type="common">Microworm</name>
    <dbReference type="NCBI Taxonomy" id="6233"/>
    <lineage>
        <taxon>Eukaryota</taxon>
        <taxon>Metazoa</taxon>
        <taxon>Ecdysozoa</taxon>
        <taxon>Nematoda</taxon>
        <taxon>Chromadorea</taxon>
        <taxon>Rhabditida</taxon>
        <taxon>Tylenchina</taxon>
        <taxon>Panagrolaimomorpha</taxon>
        <taxon>Panagrolaimoidea</taxon>
        <taxon>Panagrolaimidae</taxon>
        <taxon>Panagrellus</taxon>
    </lineage>
</organism>
<reference evidence="2" key="1">
    <citation type="journal article" date="2013" name="Genetics">
        <title>The draft genome and transcriptome of Panagrellus redivivus are shaped by the harsh demands of a free-living lifestyle.</title>
        <authorList>
            <person name="Srinivasan J."/>
            <person name="Dillman A.R."/>
            <person name="Macchietto M.G."/>
            <person name="Heikkinen L."/>
            <person name="Lakso M."/>
            <person name="Fracchia K.M."/>
            <person name="Antoshechkin I."/>
            <person name="Mortazavi A."/>
            <person name="Wong G."/>
            <person name="Sternberg P.W."/>
        </authorList>
    </citation>
    <scope>NUCLEOTIDE SEQUENCE [LARGE SCALE GENOMIC DNA]</scope>
    <source>
        <strain evidence="2">MT8872</strain>
    </source>
</reference>
<feature type="signal peptide" evidence="1">
    <location>
        <begin position="1"/>
        <end position="20"/>
    </location>
</feature>
<keyword evidence="1" id="KW-0732">Signal</keyword>
<dbReference type="AlphaFoldDB" id="A0A7E4ZTG6"/>
<dbReference type="Gene3D" id="2.60.40.3330">
    <property type="match status" value="1"/>
</dbReference>
<sequence length="152" mass="17604">MRLLVELLFSLILLTPFADALLYYRVKGEFYCHGQPTEVKIKIIEHDPNDDDLVDNFSVNSKFDHTGADQDLFFYPNDELELSIHATFDCGCKGELYQFIDPVFQRHQTDSEIPMVLGSVELSDVCQNGEVKAKYDGSDEWYQHRQWMVGDE</sequence>